<reference evidence="15" key="2">
    <citation type="submission" date="2025-09" db="UniProtKB">
        <authorList>
            <consortium name="Ensembl"/>
        </authorList>
    </citation>
    <scope>IDENTIFICATION</scope>
</reference>
<dbReference type="SMART" id="SM00355">
    <property type="entry name" value="ZnF_C2H2"/>
    <property type="match status" value="5"/>
</dbReference>
<dbReference type="PROSITE" id="PS00028">
    <property type="entry name" value="ZINC_FINGER_C2H2_1"/>
    <property type="match status" value="5"/>
</dbReference>
<evidence type="ECO:0000256" key="7">
    <source>
        <dbReference type="ARBA" id="ARBA00022833"/>
    </source>
</evidence>
<keyword evidence="9" id="KW-0238">DNA-binding</keyword>
<evidence type="ECO:0000256" key="1">
    <source>
        <dbReference type="ARBA" id="ARBA00003767"/>
    </source>
</evidence>
<dbReference type="FunFam" id="3.30.160.60:FF:000690">
    <property type="entry name" value="Zinc finger protein 354C"/>
    <property type="match status" value="1"/>
</dbReference>
<evidence type="ECO:0000256" key="2">
    <source>
        <dbReference type="ARBA" id="ARBA00004123"/>
    </source>
</evidence>
<dbReference type="GO" id="GO:0005634">
    <property type="term" value="C:nucleus"/>
    <property type="evidence" value="ECO:0007669"/>
    <property type="project" value="UniProtKB-SubCell"/>
</dbReference>
<keyword evidence="11" id="KW-0539">Nucleus</keyword>
<dbReference type="FunFam" id="3.30.160.60:FF:001111">
    <property type="entry name" value="Zinc finger protein 92 homolog"/>
    <property type="match status" value="1"/>
</dbReference>
<keyword evidence="5" id="KW-0677">Repeat</keyword>
<sequence length="398" mass="44331">MPQDTQAGEEEVSAPFPLSPAPSPSPAGPPAAGQPRCRRRPAGEALGGSPSPSLWHGGKSHPLLVLPPPDKELRMETREDKSPRQNLMEEAVLSGSTAQESNREENPRRSHRRRGSKPIPGCSEEERPTLCREGGRRSSQGSELVVHEQLQDGEKRYKCLECGKSFSFNSQLVIHQRIHTGERPYETHTGERPYQCGECAMTFNRRFQLTIHQMIHTGERPYECSECGKMLQTSSNLLKHQRIHTDERPFRCPDCGEGFKRNFTLITHRRIHTGERPYECPQCGKSFSRSSHLTRHQQKHHPDDLFCVEHPWAEGTFPSVASPGPGPPPVPCPGKEATIKSISWDTACPAMSAGKTKVLFSNDPLMKSKIHSQSSPLVQMGVHLGQTLKAMRSQKALG</sequence>
<evidence type="ECO:0000313" key="16">
    <source>
        <dbReference type="Proteomes" id="UP000694410"/>
    </source>
</evidence>
<dbReference type="Ensembl" id="ENSCCET00000011541.1">
    <property type="protein sequence ID" value="ENSCCEP00000007169.1"/>
    <property type="gene ID" value="ENSCCEG00000007579.1"/>
</dbReference>
<evidence type="ECO:0000256" key="6">
    <source>
        <dbReference type="ARBA" id="ARBA00022771"/>
    </source>
</evidence>
<dbReference type="InterPro" id="IPR036236">
    <property type="entry name" value="Znf_C2H2_sf"/>
</dbReference>
<dbReference type="AlphaFoldDB" id="A0A8C0ZB08"/>
<evidence type="ECO:0000313" key="15">
    <source>
        <dbReference type="Ensembl" id="ENSCCEP00000007169.1"/>
    </source>
</evidence>
<comment type="subcellular location">
    <subcellularLocation>
        <location evidence="2">Nucleus</location>
    </subcellularLocation>
</comment>
<reference evidence="15" key="1">
    <citation type="submission" date="2025-08" db="UniProtKB">
        <authorList>
            <consortium name="Ensembl"/>
        </authorList>
    </citation>
    <scope>IDENTIFICATION</scope>
</reference>
<evidence type="ECO:0000256" key="12">
    <source>
        <dbReference type="PROSITE-ProRule" id="PRU00042"/>
    </source>
</evidence>
<feature type="domain" description="C2H2-type" evidence="14">
    <location>
        <begin position="157"/>
        <end position="184"/>
    </location>
</feature>
<proteinExistence type="inferred from homology"/>
<evidence type="ECO:0000256" key="3">
    <source>
        <dbReference type="ARBA" id="ARBA00006991"/>
    </source>
</evidence>
<keyword evidence="6 12" id="KW-0863">Zinc-finger</keyword>
<feature type="domain" description="C2H2-type" evidence="14">
    <location>
        <begin position="278"/>
        <end position="305"/>
    </location>
</feature>
<feature type="compositionally biased region" description="Pro residues" evidence="13">
    <location>
        <begin position="17"/>
        <end position="29"/>
    </location>
</feature>
<feature type="compositionally biased region" description="Basic and acidic residues" evidence="13">
    <location>
        <begin position="124"/>
        <end position="136"/>
    </location>
</feature>
<dbReference type="SUPFAM" id="SSF57667">
    <property type="entry name" value="beta-beta-alpha zinc fingers"/>
    <property type="match status" value="3"/>
</dbReference>
<dbReference type="GO" id="GO:0000978">
    <property type="term" value="F:RNA polymerase II cis-regulatory region sequence-specific DNA binding"/>
    <property type="evidence" value="ECO:0007669"/>
    <property type="project" value="TreeGrafter"/>
</dbReference>
<dbReference type="FunFam" id="3.30.160.60:FF:002343">
    <property type="entry name" value="Zinc finger protein 33A"/>
    <property type="match status" value="1"/>
</dbReference>
<keyword evidence="8" id="KW-0805">Transcription regulation</keyword>
<organism evidence="15 16">
    <name type="scientific">Cyanistes caeruleus</name>
    <name type="common">Eurasian blue tit</name>
    <name type="synonym">Parus caeruleus</name>
    <dbReference type="NCBI Taxonomy" id="156563"/>
    <lineage>
        <taxon>Eukaryota</taxon>
        <taxon>Metazoa</taxon>
        <taxon>Chordata</taxon>
        <taxon>Craniata</taxon>
        <taxon>Vertebrata</taxon>
        <taxon>Euteleostomi</taxon>
        <taxon>Archelosauria</taxon>
        <taxon>Archosauria</taxon>
        <taxon>Dinosauria</taxon>
        <taxon>Saurischia</taxon>
        <taxon>Theropoda</taxon>
        <taxon>Coelurosauria</taxon>
        <taxon>Aves</taxon>
        <taxon>Neognathae</taxon>
        <taxon>Neoaves</taxon>
        <taxon>Telluraves</taxon>
        <taxon>Australaves</taxon>
        <taxon>Passeriformes</taxon>
        <taxon>Paridae</taxon>
        <taxon>Cyanistes</taxon>
    </lineage>
</organism>
<keyword evidence="7" id="KW-0862">Zinc</keyword>
<feature type="domain" description="C2H2-type" evidence="14">
    <location>
        <begin position="222"/>
        <end position="249"/>
    </location>
</feature>
<evidence type="ECO:0000256" key="5">
    <source>
        <dbReference type="ARBA" id="ARBA00022737"/>
    </source>
</evidence>
<keyword evidence="4" id="KW-0479">Metal-binding</keyword>
<feature type="region of interest" description="Disordered" evidence="13">
    <location>
        <begin position="1"/>
        <end position="147"/>
    </location>
</feature>
<accession>A0A8C0ZB08</accession>
<dbReference type="Pfam" id="PF00096">
    <property type="entry name" value="zf-C2H2"/>
    <property type="match status" value="5"/>
</dbReference>
<dbReference type="Gene3D" id="3.30.160.60">
    <property type="entry name" value="Classic Zinc Finger"/>
    <property type="match status" value="5"/>
</dbReference>
<dbReference type="Proteomes" id="UP000694410">
    <property type="component" value="Unplaced"/>
</dbReference>
<dbReference type="PANTHER" id="PTHR24376">
    <property type="entry name" value="ZINC FINGER PROTEIN"/>
    <property type="match status" value="1"/>
</dbReference>
<evidence type="ECO:0000256" key="10">
    <source>
        <dbReference type="ARBA" id="ARBA00023163"/>
    </source>
</evidence>
<keyword evidence="10" id="KW-0804">Transcription</keyword>
<protein>
    <recommendedName>
        <fullName evidence="14">C2H2-type domain-containing protein</fullName>
    </recommendedName>
</protein>
<dbReference type="GO" id="GO:0001228">
    <property type="term" value="F:DNA-binding transcription activator activity, RNA polymerase II-specific"/>
    <property type="evidence" value="ECO:0007669"/>
    <property type="project" value="TreeGrafter"/>
</dbReference>
<dbReference type="PANTHER" id="PTHR24376:SF243">
    <property type="entry name" value="C2H2-TYPE DOMAIN-CONTAINING PROTEIN"/>
    <property type="match status" value="1"/>
</dbReference>
<feature type="domain" description="C2H2-type" evidence="14">
    <location>
        <begin position="194"/>
        <end position="221"/>
    </location>
</feature>
<evidence type="ECO:0000256" key="9">
    <source>
        <dbReference type="ARBA" id="ARBA00023125"/>
    </source>
</evidence>
<evidence type="ECO:0000256" key="4">
    <source>
        <dbReference type="ARBA" id="ARBA00022723"/>
    </source>
</evidence>
<name>A0A8C0ZB08_CYACU</name>
<comment type="function">
    <text evidence="1">May be involved in transcriptional regulation.</text>
</comment>
<dbReference type="GO" id="GO:0008270">
    <property type="term" value="F:zinc ion binding"/>
    <property type="evidence" value="ECO:0007669"/>
    <property type="project" value="UniProtKB-KW"/>
</dbReference>
<evidence type="ECO:0000259" key="14">
    <source>
        <dbReference type="PROSITE" id="PS50157"/>
    </source>
</evidence>
<evidence type="ECO:0000256" key="11">
    <source>
        <dbReference type="ARBA" id="ARBA00023242"/>
    </source>
</evidence>
<dbReference type="PROSITE" id="PS50157">
    <property type="entry name" value="ZINC_FINGER_C2H2_2"/>
    <property type="match status" value="5"/>
</dbReference>
<comment type="similarity">
    <text evidence="3">Belongs to the krueppel C2H2-type zinc-finger protein family.</text>
</comment>
<dbReference type="FunFam" id="3.30.160.60:FF:000028">
    <property type="entry name" value="zinc finger protein 90 homolog"/>
    <property type="match status" value="1"/>
</dbReference>
<dbReference type="InterPro" id="IPR013087">
    <property type="entry name" value="Znf_C2H2_type"/>
</dbReference>
<keyword evidence="16" id="KW-1185">Reference proteome</keyword>
<evidence type="ECO:0000256" key="8">
    <source>
        <dbReference type="ARBA" id="ARBA00023015"/>
    </source>
</evidence>
<evidence type="ECO:0000256" key="13">
    <source>
        <dbReference type="SAM" id="MobiDB-lite"/>
    </source>
</evidence>
<dbReference type="FunFam" id="3.30.160.60:FF:000292">
    <property type="entry name" value="zinc finger protein 619"/>
    <property type="match status" value="1"/>
</dbReference>
<feature type="compositionally biased region" description="Basic and acidic residues" evidence="13">
    <location>
        <begin position="69"/>
        <end position="83"/>
    </location>
</feature>
<feature type="domain" description="C2H2-type" evidence="14">
    <location>
        <begin position="250"/>
        <end position="277"/>
    </location>
</feature>